<accession>A0A285VG92</accession>
<keyword evidence="2" id="KW-1185">Reference proteome</keyword>
<dbReference type="EMBL" id="OBQI01000006">
    <property type="protein sequence ID" value="SOC52136.1"/>
    <property type="molecule type" value="Genomic_DNA"/>
</dbReference>
<name>A0A285VG92_9ACTN</name>
<sequence length="199" mass="22212">MLPAFPKSVRAEAVNVADALPRATLEPAGQFDVEVAGERLVIPDRIYPVEVPDRYESWSATQRLIADCLYTRHHDGRVRERRARLIVEDLSPWVVPFVVHLVGEYVLEIVLAIDERLTHISTAGSAQQRAYGTFAAANPRFLELTTARVISYWDCYYRRQFPALVDYPPHRLITAIKKAGGAAVDATAGNAERATPDCP</sequence>
<organism evidence="1 2">
    <name type="scientific">Blastococcus aggregatus</name>
    <dbReference type="NCBI Taxonomy" id="38502"/>
    <lineage>
        <taxon>Bacteria</taxon>
        <taxon>Bacillati</taxon>
        <taxon>Actinomycetota</taxon>
        <taxon>Actinomycetes</taxon>
        <taxon>Geodermatophilales</taxon>
        <taxon>Geodermatophilaceae</taxon>
        <taxon>Blastococcus</taxon>
    </lineage>
</organism>
<dbReference type="OrthoDB" id="3578967at2"/>
<evidence type="ECO:0000313" key="2">
    <source>
        <dbReference type="Proteomes" id="UP000219435"/>
    </source>
</evidence>
<gene>
    <name evidence="1" type="ORF">SAMN05660748_3966</name>
</gene>
<evidence type="ECO:0000313" key="1">
    <source>
        <dbReference type="EMBL" id="SOC52136.1"/>
    </source>
</evidence>
<proteinExistence type="predicted"/>
<reference evidence="2" key="1">
    <citation type="submission" date="2017-08" db="EMBL/GenBank/DDBJ databases">
        <authorList>
            <person name="Varghese N."/>
            <person name="Submissions S."/>
        </authorList>
    </citation>
    <scope>NUCLEOTIDE SEQUENCE [LARGE SCALE GENOMIC DNA]</scope>
    <source>
        <strain evidence="2">DSM 4725</strain>
    </source>
</reference>
<dbReference type="Proteomes" id="UP000219435">
    <property type="component" value="Unassembled WGS sequence"/>
</dbReference>
<protein>
    <submittedName>
        <fullName evidence="1">Uncharacterized protein</fullName>
    </submittedName>
</protein>
<dbReference type="AlphaFoldDB" id="A0A285VG92"/>
<dbReference type="RefSeq" id="WP_097196699.1">
    <property type="nucleotide sequence ID" value="NZ_OBQI01000006.1"/>
</dbReference>